<organism evidence="2 3">
    <name type="scientific">Collinsella aerofaciens</name>
    <dbReference type="NCBI Taxonomy" id="74426"/>
    <lineage>
        <taxon>Bacteria</taxon>
        <taxon>Bacillati</taxon>
        <taxon>Actinomycetota</taxon>
        <taxon>Coriobacteriia</taxon>
        <taxon>Coriobacteriales</taxon>
        <taxon>Coriobacteriaceae</taxon>
        <taxon>Collinsella</taxon>
    </lineage>
</organism>
<dbReference type="PANTHER" id="PTHR30595">
    <property type="entry name" value="GLPR-RELATED TRANSCRIPTIONAL REPRESSOR"/>
    <property type="match status" value="1"/>
</dbReference>
<dbReference type="Pfam" id="PF13749">
    <property type="entry name" value="HATPase_c_4"/>
    <property type="match status" value="1"/>
</dbReference>
<dbReference type="AlphaFoldDB" id="A0A5K1JBD8"/>
<name>A0A5K1JBD8_9ACTN</name>
<dbReference type="Proteomes" id="UP000330807">
    <property type="component" value="Unassembled WGS sequence"/>
</dbReference>
<dbReference type="Gene3D" id="3.30.950.30">
    <property type="entry name" value="Schlafen, AAA domain"/>
    <property type="match status" value="1"/>
</dbReference>
<dbReference type="Gene3D" id="3.30.565.60">
    <property type="match status" value="1"/>
</dbReference>
<dbReference type="InterPro" id="IPR038461">
    <property type="entry name" value="Schlafen_AlbA_2_dom_sf"/>
</dbReference>
<protein>
    <recommendedName>
        <fullName evidence="1">Schlafen AlbA-2 domain-containing protein</fullName>
    </recommendedName>
</protein>
<dbReference type="RefSeq" id="WP_156063945.1">
    <property type="nucleotide sequence ID" value="NZ_CABWIH010000047.1"/>
</dbReference>
<sequence length="488" mass="55026">MGEADDMELIYSLIGYPDETEWLEFKESNSDPVRTGRDISALANAAAYCGRAYAYKIWGVNNDTHELVGTQFNPYHAKGKGNQELLMWLKLALSNNANYEFAVIDHKTKHFVVLKVHAANAQPVYFDKTAYIREGSSTAELLPGSAREAELWRRLQAGNAELAVVESDLTPQEVAEILDIDAYFELCRLRRPVDLDGVILALCEQELIHRQDNGRYNMTRLGVLLVGKRLSRYPELRKRMLRIVRYAGKGSFDIIGDTEIDKGYALALPQAEQLIMSMIPAVETLDGAFRRIQTAYPQRAIRELLSNAVIHQDIADNTAGPLVAIYDNRIEFSNPGTTLIPAERVLNAQPKTRNSMMASLMRQMDLCEEGGTGWDLIVDSLEKAGMPSPVIKSEGGLGTLVTLYCDCPYTRMKKSERKNAVYWHACLLYAQGESMSNQSLRERFGLSDEKKNTVAMSRLIRECLEEALIKEEDEDAGAKYRRYIPYWA</sequence>
<proteinExistence type="predicted"/>
<accession>A0A5K1JBD8</accession>
<evidence type="ECO:0000313" key="2">
    <source>
        <dbReference type="EMBL" id="VWM00957.1"/>
    </source>
</evidence>
<dbReference type="InterPro" id="IPR038475">
    <property type="entry name" value="RecG_C_sf"/>
</dbReference>
<dbReference type="EMBL" id="CABWIH010000047">
    <property type="protein sequence ID" value="VWM00957.1"/>
    <property type="molecule type" value="Genomic_DNA"/>
</dbReference>
<reference evidence="2 3" key="1">
    <citation type="submission" date="2019-10" db="EMBL/GenBank/DDBJ databases">
        <authorList>
            <person name="Wolf R A."/>
        </authorList>
    </citation>
    <scope>NUCLEOTIDE SEQUENCE [LARGE SCALE GENOMIC DNA]</scope>
    <source>
        <strain evidence="2">Collinsella_aerofaciens_AK_138A</strain>
    </source>
</reference>
<evidence type="ECO:0000313" key="3">
    <source>
        <dbReference type="Proteomes" id="UP000330807"/>
    </source>
</evidence>
<gene>
    <name evidence="2" type="ORF">LMKDKBCB_00412</name>
</gene>
<feature type="domain" description="Schlafen AlbA-2" evidence="1">
    <location>
        <begin position="19"/>
        <end position="139"/>
    </location>
</feature>
<dbReference type="InterPro" id="IPR007421">
    <property type="entry name" value="Schlafen_AlbA_2_dom"/>
</dbReference>
<dbReference type="PANTHER" id="PTHR30595:SF6">
    <property type="entry name" value="SCHLAFEN ALBA-2 DOMAIN-CONTAINING PROTEIN"/>
    <property type="match status" value="1"/>
</dbReference>
<dbReference type="Pfam" id="PF04326">
    <property type="entry name" value="SLFN_AlbA_2"/>
    <property type="match status" value="1"/>
</dbReference>
<evidence type="ECO:0000259" key="1">
    <source>
        <dbReference type="Pfam" id="PF04326"/>
    </source>
</evidence>